<dbReference type="GO" id="GO:0046872">
    <property type="term" value="F:metal ion binding"/>
    <property type="evidence" value="ECO:0007669"/>
    <property type="project" value="UniProtKB-KW"/>
</dbReference>
<dbReference type="PANTHER" id="PTHR36531:SF6">
    <property type="entry name" value="DNA REPLICATION ATP-DEPENDENT HELICASE_NUCLEASE DNA2"/>
    <property type="match status" value="1"/>
</dbReference>
<dbReference type="EMBL" id="JAPXFL010000010">
    <property type="protein sequence ID" value="KAK9500163.1"/>
    <property type="molecule type" value="Genomic_DNA"/>
</dbReference>
<dbReference type="SUPFAM" id="SSF52540">
    <property type="entry name" value="P-loop containing nucleoside triphosphate hydrolases"/>
    <property type="match status" value="1"/>
</dbReference>
<evidence type="ECO:0000313" key="24">
    <source>
        <dbReference type="EMBL" id="KAK9500163.1"/>
    </source>
</evidence>
<dbReference type="GO" id="GO:0005524">
    <property type="term" value="F:ATP binding"/>
    <property type="evidence" value="ECO:0007669"/>
    <property type="project" value="UniProtKB-KW"/>
</dbReference>
<gene>
    <name evidence="24" type="ORF">O3M35_001475</name>
</gene>
<evidence type="ECO:0000256" key="2">
    <source>
        <dbReference type="ARBA" id="ARBA00004123"/>
    </source>
</evidence>
<dbReference type="GO" id="GO:0005634">
    <property type="term" value="C:nucleus"/>
    <property type="evidence" value="ECO:0007669"/>
    <property type="project" value="UniProtKB-SubCell"/>
</dbReference>
<dbReference type="Gene3D" id="3.90.320.10">
    <property type="match status" value="1"/>
</dbReference>
<evidence type="ECO:0000256" key="20">
    <source>
        <dbReference type="ARBA" id="ARBA00047995"/>
    </source>
</evidence>
<sequence>MFKFQNKQNTLANFFTKVPKSLPLNECSNTLKSLKVNALKTDKDVIDLTDESLKNDENICTNKRKIEQDENLCLKKNKTDDNDDERAIISNSSLKQTKQKTIDEFNFNDIDDEFFMDNISFNDECYSNLDFSKLERYKVENVEITSTNDIKLTVENLMLHNKGICVVKSPWNACTIHKGDVVSIQGRLCKTEEQPYWVVDWNGGLLVTNSDHLISGTTVVNSLYCSRKTVLSHMFKEQDCLPQGSKAMFIGCTVHQLLQEALSNKKTTLEEIEELFNKMKSSKDFKMQLFLENFNADEIEEEIQHFIPRIHNFMCKYVNYEDSKFHNTNQRNNTPKLNGNWQGEIVEVKDIEENIWSHKLGVKGKVDATVRVNVHNKIKTVPLELKTGKVSPLNLEHRGQVILYCMMLQELGENVDNGLLLYLRDEGHMIDVKFAEKEKRDLILLRNGLSGWLKNLTLVEPSNNISAPNLPKVINRNTCQSCPQLIACSAALRRSGDIDQLKEKHINKSLAEESTKHLTGQHLDYIFHWLGLLSLEFQMSKFSISRIWSFKPEEREAKGWCISNLKVSRSSAGKGGRWEHCLQKQNESTIISSIEKGQCVIIGNNSNIAIAMGSVIDVANNSVSVILDKDIKGFNAPIYLDIYESSSINQILMNNIGILLQNTGRADSLRKHIIEAKVPGFAAKLSSKIKKHGEDIFERLNKEQVRAILQAIAAEKYILIKGLPGAGKTTTMRALIELLARMGKKVLVTSFTHSAIDNILLGLPLLQTGDVLRLGSLRRIHPQVACFAAEDKILEDLGTNISTEMLNNAYAKKKVVGVTCLGCCHPWLERQNFDQLPPLVQSKNAKEFGLEVSLFEKLDRPAVTSCLTLQYRMNSCITELANGFAYDGQLKCGSNRLRDILEKPGKGIFLNPFPHPPELFTNSNNEWPSWINSALDKTLEKSVILIDVKNTEEINNEVFHNNKTEANVILELTKALQQINVDMKNCRRYSCL</sequence>
<evidence type="ECO:0000256" key="11">
    <source>
        <dbReference type="ARBA" id="ARBA00022801"/>
    </source>
</evidence>
<keyword evidence="12" id="KW-0347">Helicase</keyword>
<comment type="catalytic activity">
    <reaction evidence="20">
        <text>ATP + H2O = ADP + phosphate + H(+)</text>
        <dbReference type="Rhea" id="RHEA:13065"/>
        <dbReference type="ChEBI" id="CHEBI:15377"/>
        <dbReference type="ChEBI" id="CHEBI:15378"/>
        <dbReference type="ChEBI" id="CHEBI:30616"/>
        <dbReference type="ChEBI" id="CHEBI:43474"/>
        <dbReference type="ChEBI" id="CHEBI:456216"/>
        <dbReference type="EC" id="3.6.4.12"/>
    </reaction>
</comment>
<keyword evidence="13" id="KW-0067">ATP-binding</keyword>
<feature type="domain" description="DNA replication factor Dna2 N-terminal" evidence="21">
    <location>
        <begin position="161"/>
        <end position="372"/>
    </location>
</feature>
<evidence type="ECO:0000313" key="25">
    <source>
        <dbReference type="Proteomes" id="UP001461498"/>
    </source>
</evidence>
<keyword evidence="5" id="KW-0004">4Fe-4S</keyword>
<evidence type="ECO:0000259" key="22">
    <source>
        <dbReference type="Pfam" id="PF13086"/>
    </source>
</evidence>
<organism evidence="24 25">
    <name type="scientific">Rhynocoris fuscipes</name>
    <dbReference type="NCBI Taxonomy" id="488301"/>
    <lineage>
        <taxon>Eukaryota</taxon>
        <taxon>Metazoa</taxon>
        <taxon>Ecdysozoa</taxon>
        <taxon>Arthropoda</taxon>
        <taxon>Hexapoda</taxon>
        <taxon>Insecta</taxon>
        <taxon>Pterygota</taxon>
        <taxon>Neoptera</taxon>
        <taxon>Paraneoptera</taxon>
        <taxon>Hemiptera</taxon>
        <taxon>Heteroptera</taxon>
        <taxon>Panheteroptera</taxon>
        <taxon>Cimicomorpha</taxon>
        <taxon>Reduviidae</taxon>
        <taxon>Harpactorinae</taxon>
        <taxon>Harpactorini</taxon>
        <taxon>Rhynocoris</taxon>
    </lineage>
</organism>
<dbReference type="InterPro" id="IPR011604">
    <property type="entry name" value="PDDEXK-like_dom_sf"/>
</dbReference>
<dbReference type="Pfam" id="PF13087">
    <property type="entry name" value="AAA_12"/>
    <property type="match status" value="1"/>
</dbReference>
<dbReference type="GO" id="GO:0006281">
    <property type="term" value="P:DNA repair"/>
    <property type="evidence" value="ECO:0007669"/>
    <property type="project" value="UniProtKB-KW"/>
</dbReference>
<dbReference type="InterPro" id="IPR027417">
    <property type="entry name" value="P-loop_NTPase"/>
</dbReference>
<evidence type="ECO:0000256" key="8">
    <source>
        <dbReference type="ARBA" id="ARBA00022723"/>
    </source>
</evidence>
<accession>A0AAW1CTM0</accession>
<dbReference type="InterPro" id="IPR041679">
    <property type="entry name" value="DNA2/NAM7-like_C"/>
</dbReference>
<dbReference type="PANTHER" id="PTHR36531">
    <property type="entry name" value="CRISPR-ASSOCIATED EXONUCLEASE CAS4"/>
    <property type="match status" value="1"/>
</dbReference>
<comment type="cofactor">
    <cofactor evidence="1">
        <name>[4Fe-4S] cluster</name>
        <dbReference type="ChEBI" id="CHEBI:49883"/>
    </cofactor>
</comment>
<dbReference type="GO" id="GO:0003677">
    <property type="term" value="F:DNA binding"/>
    <property type="evidence" value="ECO:0007669"/>
    <property type="project" value="UniProtKB-KW"/>
</dbReference>
<evidence type="ECO:0000256" key="18">
    <source>
        <dbReference type="ARBA" id="ARBA00023242"/>
    </source>
</evidence>
<evidence type="ECO:0000256" key="16">
    <source>
        <dbReference type="ARBA" id="ARBA00023125"/>
    </source>
</evidence>
<name>A0AAW1CTM0_9HEMI</name>
<keyword evidence="16" id="KW-0238">DNA-binding</keyword>
<evidence type="ECO:0000256" key="15">
    <source>
        <dbReference type="ARBA" id="ARBA00023014"/>
    </source>
</evidence>
<keyword evidence="10" id="KW-0227">DNA damage</keyword>
<feature type="domain" description="DNA2/NAM7 helicase helicase" evidence="22">
    <location>
        <begin position="700"/>
        <end position="805"/>
    </location>
</feature>
<dbReference type="GO" id="GO:0016787">
    <property type="term" value="F:hydrolase activity"/>
    <property type="evidence" value="ECO:0007669"/>
    <property type="project" value="UniProtKB-KW"/>
</dbReference>
<dbReference type="Proteomes" id="UP001461498">
    <property type="component" value="Unassembled WGS sequence"/>
</dbReference>
<dbReference type="Pfam" id="PF13086">
    <property type="entry name" value="AAA_11"/>
    <property type="match status" value="1"/>
</dbReference>
<keyword evidence="6" id="KW-0235">DNA replication</keyword>
<keyword evidence="17" id="KW-0234">DNA repair</keyword>
<reference evidence="24 25" key="1">
    <citation type="submission" date="2022-12" db="EMBL/GenBank/DDBJ databases">
        <title>Chromosome-level genome assembly of true bugs.</title>
        <authorList>
            <person name="Ma L."/>
            <person name="Li H."/>
        </authorList>
    </citation>
    <scope>NUCLEOTIDE SEQUENCE [LARGE SCALE GENOMIC DNA]</scope>
    <source>
        <strain evidence="24">Lab_2022b</strain>
    </source>
</reference>
<dbReference type="GO" id="GO:0006260">
    <property type="term" value="P:DNA replication"/>
    <property type="evidence" value="ECO:0007669"/>
    <property type="project" value="UniProtKB-KW"/>
</dbReference>
<dbReference type="AlphaFoldDB" id="A0AAW1CTM0"/>
<dbReference type="InterPro" id="IPR014808">
    <property type="entry name" value="DNA_replication_fac_Dna2_N"/>
</dbReference>
<keyword evidence="9" id="KW-0547">Nucleotide-binding</keyword>
<evidence type="ECO:0000256" key="13">
    <source>
        <dbReference type="ARBA" id="ARBA00022840"/>
    </source>
</evidence>
<evidence type="ECO:0000256" key="14">
    <source>
        <dbReference type="ARBA" id="ARBA00023004"/>
    </source>
</evidence>
<keyword evidence="19" id="KW-0511">Multifunctional enzyme</keyword>
<keyword evidence="18" id="KW-0539">Nucleus</keyword>
<dbReference type="InterPro" id="IPR051827">
    <property type="entry name" value="Cas4_exonuclease"/>
</dbReference>
<dbReference type="Pfam" id="PF08696">
    <property type="entry name" value="Dna2"/>
    <property type="match status" value="1"/>
</dbReference>
<evidence type="ECO:0000259" key="21">
    <source>
        <dbReference type="Pfam" id="PF08696"/>
    </source>
</evidence>
<dbReference type="GO" id="GO:0004518">
    <property type="term" value="F:nuclease activity"/>
    <property type="evidence" value="ECO:0007669"/>
    <property type="project" value="UniProtKB-KW"/>
</dbReference>
<evidence type="ECO:0000256" key="7">
    <source>
        <dbReference type="ARBA" id="ARBA00022722"/>
    </source>
</evidence>
<evidence type="ECO:0000256" key="9">
    <source>
        <dbReference type="ARBA" id="ARBA00022741"/>
    </source>
</evidence>
<dbReference type="GO" id="GO:0003678">
    <property type="term" value="F:DNA helicase activity"/>
    <property type="evidence" value="ECO:0007669"/>
    <property type="project" value="UniProtKB-EC"/>
</dbReference>
<evidence type="ECO:0000256" key="6">
    <source>
        <dbReference type="ARBA" id="ARBA00022705"/>
    </source>
</evidence>
<keyword evidence="25" id="KW-1185">Reference proteome</keyword>
<proteinExistence type="inferred from homology"/>
<protein>
    <recommendedName>
        <fullName evidence="4">DNA helicase</fullName>
        <ecNumber evidence="4">3.6.4.12</ecNumber>
    </recommendedName>
</protein>
<dbReference type="Gene3D" id="3.40.50.300">
    <property type="entry name" value="P-loop containing nucleotide triphosphate hydrolases"/>
    <property type="match status" value="2"/>
</dbReference>
<keyword evidence="8" id="KW-0479">Metal-binding</keyword>
<evidence type="ECO:0000256" key="3">
    <source>
        <dbReference type="ARBA" id="ARBA00007913"/>
    </source>
</evidence>
<keyword evidence="14" id="KW-0408">Iron</keyword>
<dbReference type="Gene3D" id="2.40.30.270">
    <property type="match status" value="1"/>
</dbReference>
<dbReference type="GO" id="GO:0051539">
    <property type="term" value="F:4 iron, 4 sulfur cluster binding"/>
    <property type="evidence" value="ECO:0007669"/>
    <property type="project" value="UniProtKB-KW"/>
</dbReference>
<dbReference type="InterPro" id="IPR041677">
    <property type="entry name" value="DNA2/NAM7_AAA_11"/>
</dbReference>
<evidence type="ECO:0000256" key="12">
    <source>
        <dbReference type="ARBA" id="ARBA00022806"/>
    </source>
</evidence>
<evidence type="ECO:0000256" key="5">
    <source>
        <dbReference type="ARBA" id="ARBA00022485"/>
    </source>
</evidence>
<keyword evidence="7" id="KW-0540">Nuclease</keyword>
<dbReference type="CDD" id="cd22318">
    <property type="entry name" value="DNA2_N-like"/>
    <property type="match status" value="1"/>
</dbReference>
<evidence type="ECO:0000259" key="23">
    <source>
        <dbReference type="Pfam" id="PF13087"/>
    </source>
</evidence>
<evidence type="ECO:0000256" key="1">
    <source>
        <dbReference type="ARBA" id="ARBA00001966"/>
    </source>
</evidence>
<comment type="caution">
    <text evidence="24">The sequence shown here is derived from an EMBL/GenBank/DDBJ whole genome shotgun (WGS) entry which is preliminary data.</text>
</comment>
<keyword evidence="15" id="KW-0411">Iron-sulfur</keyword>
<evidence type="ECO:0000256" key="17">
    <source>
        <dbReference type="ARBA" id="ARBA00023204"/>
    </source>
</evidence>
<keyword evidence="11" id="KW-0378">Hydrolase</keyword>
<evidence type="ECO:0000256" key="10">
    <source>
        <dbReference type="ARBA" id="ARBA00022763"/>
    </source>
</evidence>
<comment type="subcellular location">
    <subcellularLocation>
        <location evidence="2">Nucleus</location>
    </subcellularLocation>
</comment>
<comment type="similarity">
    <text evidence="3">Belongs to the DNA2/NAM7 helicase family.</text>
</comment>
<feature type="domain" description="DNA2/NAM7 helicase-like C-terminal" evidence="23">
    <location>
        <begin position="850"/>
        <end position="982"/>
    </location>
</feature>
<dbReference type="EC" id="3.6.4.12" evidence="4"/>
<evidence type="ECO:0000256" key="19">
    <source>
        <dbReference type="ARBA" id="ARBA00023268"/>
    </source>
</evidence>
<evidence type="ECO:0000256" key="4">
    <source>
        <dbReference type="ARBA" id="ARBA00012551"/>
    </source>
</evidence>